<evidence type="ECO:0000313" key="2">
    <source>
        <dbReference type="Proteomes" id="UP000296049"/>
    </source>
</evidence>
<gene>
    <name evidence="1" type="ORF">Anapl_15740</name>
</gene>
<organism evidence="1 2">
    <name type="scientific">Anas platyrhynchos</name>
    <name type="common">Mallard</name>
    <name type="synonym">Anas boschas</name>
    <dbReference type="NCBI Taxonomy" id="8839"/>
    <lineage>
        <taxon>Eukaryota</taxon>
        <taxon>Metazoa</taxon>
        <taxon>Chordata</taxon>
        <taxon>Craniata</taxon>
        <taxon>Vertebrata</taxon>
        <taxon>Euteleostomi</taxon>
        <taxon>Archelosauria</taxon>
        <taxon>Archosauria</taxon>
        <taxon>Dinosauria</taxon>
        <taxon>Saurischia</taxon>
        <taxon>Theropoda</taxon>
        <taxon>Coelurosauria</taxon>
        <taxon>Aves</taxon>
        <taxon>Neognathae</taxon>
        <taxon>Galloanserae</taxon>
        <taxon>Anseriformes</taxon>
        <taxon>Anatidae</taxon>
        <taxon>Anatinae</taxon>
        <taxon>Anas</taxon>
    </lineage>
</organism>
<dbReference type="EMBL" id="KB743827">
    <property type="protein sequence ID" value="EOA96941.1"/>
    <property type="molecule type" value="Genomic_DNA"/>
</dbReference>
<reference evidence="2" key="1">
    <citation type="journal article" date="2013" name="Nat. Genet.">
        <title>The duck genome and transcriptome provide insight into an avian influenza virus reservoir species.</title>
        <authorList>
            <person name="Huang Y."/>
            <person name="Li Y."/>
            <person name="Burt D.W."/>
            <person name="Chen H."/>
            <person name="Zhang Y."/>
            <person name="Qian W."/>
            <person name="Kim H."/>
            <person name="Gan S."/>
            <person name="Zhao Y."/>
            <person name="Li J."/>
            <person name="Yi K."/>
            <person name="Feng H."/>
            <person name="Zhu P."/>
            <person name="Li B."/>
            <person name="Liu Q."/>
            <person name="Fairley S."/>
            <person name="Magor K.E."/>
            <person name="Du Z."/>
            <person name="Hu X."/>
            <person name="Goodman L."/>
            <person name="Tafer H."/>
            <person name="Vignal A."/>
            <person name="Lee T."/>
            <person name="Kim K.W."/>
            <person name="Sheng Z."/>
            <person name="An Y."/>
            <person name="Searle S."/>
            <person name="Herrero J."/>
            <person name="Groenen M.A."/>
            <person name="Crooijmans R.P."/>
            <person name="Faraut T."/>
            <person name="Cai Q."/>
            <person name="Webster R.G."/>
            <person name="Aldridge J.R."/>
            <person name="Warren W.C."/>
            <person name="Bartschat S."/>
            <person name="Kehr S."/>
            <person name="Marz M."/>
            <person name="Stadler P.F."/>
            <person name="Smith J."/>
            <person name="Kraus R.H."/>
            <person name="Zhao Y."/>
            <person name="Ren L."/>
            <person name="Fei J."/>
            <person name="Morisson M."/>
            <person name="Kaiser P."/>
            <person name="Griffin D.K."/>
            <person name="Rao M."/>
            <person name="Pitel F."/>
            <person name="Wang J."/>
            <person name="Li N."/>
        </authorList>
    </citation>
    <scope>NUCLEOTIDE SEQUENCE [LARGE SCALE GENOMIC DNA]</scope>
</reference>
<accession>R0JIY1</accession>
<sequence>MNALCLFVMDPLPKTSFNMGCRWSGVQEKYCLICTRTLKTAQILKLKLTWIGGGRTHMFCYSSRAGRWSPAACGQGQSAQPALDEEGISAGSAHRAAHSMHGWGGQFCAALATLAFSPLCGDSAVRTEEKKGADKQRREMKNVKQVWLKIAKSARSSKCSMIAKIFPKRCPQKQLADWIPSRMRSAVIDTANAWSELRGSQQTCGFDSPWCIEGEFAQQRNANCLLLHCTGVD</sequence>
<name>R0JIY1_ANAPL</name>
<keyword evidence="2" id="KW-1185">Reference proteome</keyword>
<evidence type="ECO:0000313" key="1">
    <source>
        <dbReference type="EMBL" id="EOA96941.1"/>
    </source>
</evidence>
<dbReference type="Proteomes" id="UP000296049">
    <property type="component" value="Unassembled WGS sequence"/>
</dbReference>
<dbReference type="AlphaFoldDB" id="R0JIY1"/>
<proteinExistence type="predicted"/>
<protein>
    <submittedName>
        <fullName evidence="1">Uncharacterized protein</fullName>
    </submittedName>
</protein>